<protein>
    <submittedName>
        <fullName evidence="4">DedA family protein</fullName>
    </submittedName>
</protein>
<feature type="domain" description="VTT" evidence="3">
    <location>
        <begin position="32"/>
        <end position="157"/>
    </location>
</feature>
<proteinExistence type="inferred from homology"/>
<evidence type="ECO:0000313" key="5">
    <source>
        <dbReference type="Proteomes" id="UP000664578"/>
    </source>
</evidence>
<dbReference type="GeneID" id="93682788"/>
<feature type="transmembrane region" description="Helical" evidence="2">
    <location>
        <begin position="134"/>
        <end position="157"/>
    </location>
</feature>
<feature type="transmembrane region" description="Helical" evidence="2">
    <location>
        <begin position="163"/>
        <end position="182"/>
    </location>
</feature>
<evidence type="ECO:0000256" key="2">
    <source>
        <dbReference type="SAM" id="Phobius"/>
    </source>
</evidence>
<dbReference type="PANTHER" id="PTHR42709">
    <property type="entry name" value="ALKALINE PHOSPHATASE LIKE PROTEIN"/>
    <property type="match status" value="1"/>
</dbReference>
<keyword evidence="2" id="KW-0812">Transmembrane</keyword>
<accession>A0A8I1MHP2</accession>
<evidence type="ECO:0000259" key="3">
    <source>
        <dbReference type="Pfam" id="PF09335"/>
    </source>
</evidence>
<evidence type="ECO:0000313" key="4">
    <source>
        <dbReference type="EMBL" id="MBN8252329.1"/>
    </source>
</evidence>
<dbReference type="Proteomes" id="UP000664578">
    <property type="component" value="Unassembled WGS sequence"/>
</dbReference>
<dbReference type="AlphaFoldDB" id="A0A8I1MHP2"/>
<evidence type="ECO:0000256" key="1">
    <source>
        <dbReference type="ARBA" id="ARBA00010792"/>
    </source>
</evidence>
<gene>
    <name evidence="4" type="ORF">JF537_12190</name>
</gene>
<keyword evidence="2" id="KW-1133">Transmembrane helix</keyword>
<reference evidence="4" key="1">
    <citation type="submission" date="2020-12" db="EMBL/GenBank/DDBJ databases">
        <title>PHA producing bacteria isolated from mangrove.</title>
        <authorList>
            <person name="Zheng W."/>
            <person name="Yu S."/>
            <person name="Huang Y."/>
        </authorList>
    </citation>
    <scope>NUCLEOTIDE SEQUENCE</scope>
    <source>
        <strain evidence="4">GN22-4</strain>
    </source>
</reference>
<keyword evidence="2" id="KW-0472">Membrane</keyword>
<feature type="transmembrane region" description="Helical" evidence="2">
    <location>
        <begin position="12"/>
        <end position="29"/>
    </location>
</feature>
<dbReference type="Pfam" id="PF09335">
    <property type="entry name" value="VTT_dom"/>
    <property type="match status" value="1"/>
</dbReference>
<comment type="similarity">
    <text evidence="1">Belongs to the DedA family.</text>
</comment>
<sequence>MELTMVSHYINAFGYITIFLILFCGIVGIPAPEESFLIILGMFIAKGQLLLYSSTIYACLGVIVGMLVAYALGKYAGVPFFSKYGKYVGLTEPKLKAAREKFHKHGKWTILFGLFVPGLRQISPYLAGISHYPFLLYVCFSVIGGIVWVLSFLLLGYFVGDQVHISIIVGGAILFFVVYVILQLRKKRSTRFKGSDHS</sequence>
<dbReference type="GO" id="GO:0005886">
    <property type="term" value="C:plasma membrane"/>
    <property type="evidence" value="ECO:0007669"/>
    <property type="project" value="TreeGrafter"/>
</dbReference>
<dbReference type="PANTHER" id="PTHR42709:SF9">
    <property type="entry name" value="ALKALINE PHOSPHATASE LIKE PROTEIN"/>
    <property type="match status" value="1"/>
</dbReference>
<dbReference type="InterPro" id="IPR032816">
    <property type="entry name" value="VTT_dom"/>
</dbReference>
<organism evidence="4 5">
    <name type="scientific">Priestia flexa</name>
    <dbReference type="NCBI Taxonomy" id="86664"/>
    <lineage>
        <taxon>Bacteria</taxon>
        <taxon>Bacillati</taxon>
        <taxon>Bacillota</taxon>
        <taxon>Bacilli</taxon>
        <taxon>Bacillales</taxon>
        <taxon>Bacillaceae</taxon>
        <taxon>Priestia</taxon>
    </lineage>
</organism>
<dbReference type="RefSeq" id="WP_119543418.1">
    <property type="nucleotide sequence ID" value="NZ_CM125968.1"/>
</dbReference>
<name>A0A8I1MHP2_9BACI</name>
<feature type="transmembrane region" description="Helical" evidence="2">
    <location>
        <begin position="49"/>
        <end position="72"/>
    </location>
</feature>
<dbReference type="InterPro" id="IPR051311">
    <property type="entry name" value="DedA_domain"/>
</dbReference>
<comment type="caution">
    <text evidence="4">The sequence shown here is derived from an EMBL/GenBank/DDBJ whole genome shotgun (WGS) entry which is preliminary data.</text>
</comment>
<dbReference type="EMBL" id="JAEMWV010000005">
    <property type="protein sequence ID" value="MBN8252329.1"/>
    <property type="molecule type" value="Genomic_DNA"/>
</dbReference>